<evidence type="ECO:0000256" key="3">
    <source>
        <dbReference type="ARBA" id="ARBA00023015"/>
    </source>
</evidence>
<dbReference type="PANTHER" id="PTHR32071">
    <property type="entry name" value="TRANSCRIPTIONAL REGULATORY PROTEIN"/>
    <property type="match status" value="1"/>
</dbReference>
<dbReference type="InterPro" id="IPR002197">
    <property type="entry name" value="HTH_Fis"/>
</dbReference>
<dbReference type="InterPro" id="IPR027417">
    <property type="entry name" value="P-loop_NTPase"/>
</dbReference>
<dbReference type="GO" id="GO:0005524">
    <property type="term" value="F:ATP binding"/>
    <property type="evidence" value="ECO:0007669"/>
    <property type="project" value="UniProtKB-KW"/>
</dbReference>
<protein>
    <submittedName>
        <fullName evidence="7">Transcriptional response regulator</fullName>
    </submittedName>
</protein>
<evidence type="ECO:0000256" key="4">
    <source>
        <dbReference type="ARBA" id="ARBA00023125"/>
    </source>
</evidence>
<evidence type="ECO:0000256" key="2">
    <source>
        <dbReference type="ARBA" id="ARBA00022840"/>
    </source>
</evidence>
<dbReference type="Pfam" id="PF02954">
    <property type="entry name" value="HTH_8"/>
    <property type="match status" value="1"/>
</dbReference>
<dbReference type="PRINTS" id="PR01590">
    <property type="entry name" value="HTHFIS"/>
</dbReference>
<dbReference type="PANTHER" id="PTHR32071:SF117">
    <property type="entry name" value="PTS-DEPENDENT DIHYDROXYACETONE KINASE OPERON REGULATORY PROTEIN-RELATED"/>
    <property type="match status" value="1"/>
</dbReference>
<keyword evidence="4" id="KW-0238">DNA-binding</keyword>
<evidence type="ECO:0000313" key="7">
    <source>
        <dbReference type="EMBL" id="GBR74754.1"/>
    </source>
</evidence>
<dbReference type="PROSITE" id="PS00688">
    <property type="entry name" value="SIGMA54_INTERACT_3"/>
    <property type="match status" value="1"/>
</dbReference>
<dbReference type="FunFam" id="3.40.50.300:FF:000006">
    <property type="entry name" value="DNA-binding transcriptional regulator NtrC"/>
    <property type="match status" value="1"/>
</dbReference>
<dbReference type="SUPFAM" id="SSF52540">
    <property type="entry name" value="P-loop containing nucleoside triphosphate hydrolases"/>
    <property type="match status" value="1"/>
</dbReference>
<dbReference type="Pfam" id="PF00158">
    <property type="entry name" value="Sigma54_activat"/>
    <property type="match status" value="1"/>
</dbReference>
<dbReference type="Gene3D" id="1.10.10.60">
    <property type="entry name" value="Homeodomain-like"/>
    <property type="match status" value="1"/>
</dbReference>
<evidence type="ECO:0000256" key="1">
    <source>
        <dbReference type="ARBA" id="ARBA00022741"/>
    </source>
</evidence>
<dbReference type="Proteomes" id="UP000269352">
    <property type="component" value="Unassembled WGS sequence"/>
</dbReference>
<comment type="caution">
    <text evidence="7">The sequence shown here is derived from an EMBL/GenBank/DDBJ whole genome shotgun (WGS) entry which is preliminary data.</text>
</comment>
<dbReference type="GO" id="GO:0006355">
    <property type="term" value="P:regulation of DNA-templated transcription"/>
    <property type="evidence" value="ECO:0007669"/>
    <property type="project" value="InterPro"/>
</dbReference>
<reference evidence="7 8" key="1">
    <citation type="journal article" date="2019" name="ISME J.">
        <title>Genome analyses of uncultured TG2/ZB3 bacteria in 'Margulisbacteria' specifically attached to ectosymbiotic spirochetes of protists in the termite gut.</title>
        <authorList>
            <person name="Utami Y.D."/>
            <person name="Kuwahara H."/>
            <person name="Igai K."/>
            <person name="Murakami T."/>
            <person name="Sugaya K."/>
            <person name="Morikawa T."/>
            <person name="Nagura Y."/>
            <person name="Yuki M."/>
            <person name="Deevong P."/>
            <person name="Inoue T."/>
            <person name="Kihara K."/>
            <person name="Lo N."/>
            <person name="Yamada A."/>
            <person name="Ohkuma M."/>
            <person name="Hongoh Y."/>
        </authorList>
    </citation>
    <scope>NUCLEOTIDE SEQUENCE [LARGE SCALE GENOMIC DNA]</scope>
    <source>
        <strain evidence="7">NkOx7-01</strain>
    </source>
</reference>
<keyword evidence="1" id="KW-0547">Nucleotide-binding</keyword>
<dbReference type="InterPro" id="IPR058031">
    <property type="entry name" value="AAA_lid_NorR"/>
</dbReference>
<evidence type="ECO:0000259" key="6">
    <source>
        <dbReference type="PROSITE" id="PS50045"/>
    </source>
</evidence>
<dbReference type="InterPro" id="IPR002078">
    <property type="entry name" value="Sigma_54_int"/>
</dbReference>
<dbReference type="GO" id="GO:0043565">
    <property type="term" value="F:sequence-specific DNA binding"/>
    <property type="evidence" value="ECO:0007669"/>
    <property type="project" value="InterPro"/>
</dbReference>
<dbReference type="Gene3D" id="3.40.50.300">
    <property type="entry name" value="P-loop containing nucleotide triphosphate hydrolases"/>
    <property type="match status" value="1"/>
</dbReference>
<dbReference type="CDD" id="cd00009">
    <property type="entry name" value="AAA"/>
    <property type="match status" value="1"/>
</dbReference>
<evidence type="ECO:0000313" key="8">
    <source>
        <dbReference type="Proteomes" id="UP000269352"/>
    </source>
</evidence>
<dbReference type="Gene3D" id="1.10.8.60">
    <property type="match status" value="1"/>
</dbReference>
<dbReference type="AlphaFoldDB" id="A0A388TD11"/>
<dbReference type="InterPro" id="IPR003593">
    <property type="entry name" value="AAA+_ATPase"/>
</dbReference>
<keyword evidence="3" id="KW-0805">Transcription regulation</keyword>
<dbReference type="Pfam" id="PF25601">
    <property type="entry name" value="AAA_lid_14"/>
    <property type="match status" value="1"/>
</dbReference>
<name>A0A388TD11_TERA1</name>
<dbReference type="PROSITE" id="PS50045">
    <property type="entry name" value="SIGMA54_INTERACT_4"/>
    <property type="match status" value="1"/>
</dbReference>
<dbReference type="SMART" id="SM00382">
    <property type="entry name" value="AAA"/>
    <property type="match status" value="1"/>
</dbReference>
<keyword evidence="8" id="KW-1185">Reference proteome</keyword>
<gene>
    <name evidence="7" type="ORF">NO1_1879</name>
</gene>
<sequence>MPLRVIGKSPALYSLYQQLKAVIDSSVPVLLEGESGTGKELAARIIHYQSARKDKPFVAINCAALPGTLIESELFGYEKGAFTGAERGKPGKFEVAHQGTLFLDEIGELPLDLQAKLLRALQSGQISRLGSNAVINVDARVISATNRKLINEVAAHNFREDLYYRLAVFPITVPPLRERGQDIILLAEYFLREETARGKKQVAGFSEQAKASMLNYSWPGNIRELENAVKRAYLLCAGRTIEHTDLLFGNLLPGSVTSTGSATGGSGPGGKKIADGAAQQTLQEIERAVIKERLKYFNNNISQTAKSLGLTRATVYKKLK</sequence>
<dbReference type="EMBL" id="BGZN01000078">
    <property type="protein sequence ID" value="GBR74754.1"/>
    <property type="molecule type" value="Genomic_DNA"/>
</dbReference>
<keyword evidence="5" id="KW-0804">Transcription</keyword>
<dbReference type="SUPFAM" id="SSF46689">
    <property type="entry name" value="Homeodomain-like"/>
    <property type="match status" value="1"/>
</dbReference>
<accession>A0A388TD11</accession>
<dbReference type="InterPro" id="IPR009057">
    <property type="entry name" value="Homeodomain-like_sf"/>
</dbReference>
<keyword evidence="2" id="KW-0067">ATP-binding</keyword>
<organism evidence="7 8">
    <name type="scientific">Termititenax aidoneus</name>
    <dbReference type="NCBI Taxonomy" id="2218524"/>
    <lineage>
        <taxon>Bacteria</taxon>
        <taxon>Bacillati</taxon>
        <taxon>Candidatus Margulisiibacteriota</taxon>
        <taxon>Candidatus Termititenacia</taxon>
        <taxon>Candidatus Termititenacales</taxon>
        <taxon>Candidatus Termititenacaceae</taxon>
        <taxon>Candidatus Termititenax</taxon>
    </lineage>
</organism>
<dbReference type="InterPro" id="IPR025944">
    <property type="entry name" value="Sigma_54_int_dom_CS"/>
</dbReference>
<proteinExistence type="predicted"/>
<feature type="domain" description="Sigma-54 factor interaction" evidence="6">
    <location>
        <begin position="5"/>
        <end position="234"/>
    </location>
</feature>
<evidence type="ECO:0000256" key="5">
    <source>
        <dbReference type="ARBA" id="ARBA00023163"/>
    </source>
</evidence>